<dbReference type="InterPro" id="IPR011043">
    <property type="entry name" value="Gal_Oxase/kelch_b-propeller"/>
</dbReference>
<gene>
    <name evidence="3" type="ORF">QBC34DRAFT_456109</name>
</gene>
<dbReference type="Gene3D" id="2.120.10.80">
    <property type="entry name" value="Kelch-type beta propeller"/>
    <property type="match status" value="1"/>
</dbReference>
<feature type="region of interest" description="Disordered" evidence="1">
    <location>
        <begin position="364"/>
        <end position="384"/>
    </location>
</feature>
<keyword evidence="4" id="KW-1185">Reference proteome</keyword>
<organism evidence="3 4">
    <name type="scientific">Podospora aff. communis PSN243</name>
    <dbReference type="NCBI Taxonomy" id="3040156"/>
    <lineage>
        <taxon>Eukaryota</taxon>
        <taxon>Fungi</taxon>
        <taxon>Dikarya</taxon>
        <taxon>Ascomycota</taxon>
        <taxon>Pezizomycotina</taxon>
        <taxon>Sordariomycetes</taxon>
        <taxon>Sordariomycetidae</taxon>
        <taxon>Sordariales</taxon>
        <taxon>Podosporaceae</taxon>
        <taxon>Podospora</taxon>
    </lineage>
</organism>
<reference evidence="3" key="1">
    <citation type="journal article" date="2023" name="Mol. Phylogenet. Evol.">
        <title>Genome-scale phylogeny and comparative genomics of the fungal order Sordariales.</title>
        <authorList>
            <person name="Hensen N."/>
            <person name="Bonometti L."/>
            <person name="Westerberg I."/>
            <person name="Brannstrom I.O."/>
            <person name="Guillou S."/>
            <person name="Cros-Aarteil S."/>
            <person name="Calhoun S."/>
            <person name="Haridas S."/>
            <person name="Kuo A."/>
            <person name="Mondo S."/>
            <person name="Pangilinan J."/>
            <person name="Riley R."/>
            <person name="LaButti K."/>
            <person name="Andreopoulos B."/>
            <person name="Lipzen A."/>
            <person name="Chen C."/>
            <person name="Yan M."/>
            <person name="Daum C."/>
            <person name="Ng V."/>
            <person name="Clum A."/>
            <person name="Steindorff A."/>
            <person name="Ohm R.A."/>
            <person name="Martin F."/>
            <person name="Silar P."/>
            <person name="Natvig D.O."/>
            <person name="Lalanne C."/>
            <person name="Gautier V."/>
            <person name="Ament-Velasquez S.L."/>
            <person name="Kruys A."/>
            <person name="Hutchinson M.I."/>
            <person name="Powell A.J."/>
            <person name="Barry K."/>
            <person name="Miller A.N."/>
            <person name="Grigoriev I.V."/>
            <person name="Debuchy R."/>
            <person name="Gladieux P."/>
            <person name="Hiltunen Thoren M."/>
            <person name="Johannesson H."/>
        </authorList>
    </citation>
    <scope>NUCLEOTIDE SEQUENCE</scope>
    <source>
        <strain evidence="3">PSN243</strain>
    </source>
</reference>
<dbReference type="SUPFAM" id="SSF50965">
    <property type="entry name" value="Galactose oxidase, central domain"/>
    <property type="match status" value="1"/>
</dbReference>
<reference evidence="3" key="2">
    <citation type="submission" date="2023-05" db="EMBL/GenBank/DDBJ databases">
        <authorList>
            <consortium name="Lawrence Berkeley National Laboratory"/>
            <person name="Steindorff A."/>
            <person name="Hensen N."/>
            <person name="Bonometti L."/>
            <person name="Westerberg I."/>
            <person name="Brannstrom I.O."/>
            <person name="Guillou S."/>
            <person name="Cros-Aarteil S."/>
            <person name="Calhoun S."/>
            <person name="Haridas S."/>
            <person name="Kuo A."/>
            <person name="Mondo S."/>
            <person name="Pangilinan J."/>
            <person name="Riley R."/>
            <person name="Labutti K."/>
            <person name="Andreopoulos B."/>
            <person name="Lipzen A."/>
            <person name="Chen C."/>
            <person name="Yanf M."/>
            <person name="Daum C."/>
            <person name="Ng V."/>
            <person name="Clum A."/>
            <person name="Ohm R."/>
            <person name="Martin F."/>
            <person name="Silar P."/>
            <person name="Natvig D."/>
            <person name="Lalanne C."/>
            <person name="Gautier V."/>
            <person name="Ament-Velasquez S.L."/>
            <person name="Kruys A."/>
            <person name="Hutchinson M.I."/>
            <person name="Powell A.J."/>
            <person name="Barry K."/>
            <person name="Miller A.N."/>
            <person name="Grigoriev I.V."/>
            <person name="Debuchy R."/>
            <person name="Gladieux P."/>
            <person name="Thoren M.H."/>
            <person name="Johannesson H."/>
        </authorList>
    </citation>
    <scope>NUCLEOTIDE SEQUENCE</scope>
    <source>
        <strain evidence="3">PSN243</strain>
    </source>
</reference>
<dbReference type="AlphaFoldDB" id="A0AAV9G2W0"/>
<keyword evidence="2" id="KW-0812">Transmembrane</keyword>
<proteinExistence type="predicted"/>
<evidence type="ECO:0000256" key="2">
    <source>
        <dbReference type="SAM" id="Phobius"/>
    </source>
</evidence>
<evidence type="ECO:0000313" key="4">
    <source>
        <dbReference type="Proteomes" id="UP001321760"/>
    </source>
</evidence>
<dbReference type="Proteomes" id="UP001321760">
    <property type="component" value="Unassembled WGS sequence"/>
</dbReference>
<keyword evidence="2" id="KW-0472">Membrane</keyword>
<keyword evidence="2" id="KW-1133">Transmembrane helix</keyword>
<name>A0AAV9G2W0_9PEZI</name>
<accession>A0AAV9G2W0</accession>
<sequence>MPPFFPSGAVFYTEPVDDPIFSANVPLEGYDPPRWAANKSFRLVACLDQYMVCNDPTDGCGTWQSLLHVSQVGEELVRSHEDRIASHVLTFGKTGPSPFSPINTIAGAAAEYLPLFGPSGLVMVLGGHEPDVGADPDFKLLLPLPLDNITLFDPKSMKRYWQLATGDIPSSPRSQWCTASFANPEGGYGIFLFGGDNWRDKFRHEDAYVLSLPGFFWKRLPDSPAGTRYGHTCVAAGKRQVLSAGGVNSKEWEEKDPAPLGLQVFDMTRLVWKDDYDAEAAEGFLSRMLVPPPPGPSTESTESSIPVGAIVGGAVGGVVGLGVIGAIVWWLLRKRRSRQRQEGQPEEQVKPELHADSAKNYVTVSPSEIDPSTPHRELPTAGVHQATQRYIPAFDLDGGYQR</sequence>
<dbReference type="InterPro" id="IPR015915">
    <property type="entry name" value="Kelch-typ_b-propeller"/>
</dbReference>
<protein>
    <recommendedName>
        <fullName evidence="5">Kelch repeat protein</fullName>
    </recommendedName>
</protein>
<comment type="caution">
    <text evidence="3">The sequence shown here is derived from an EMBL/GenBank/DDBJ whole genome shotgun (WGS) entry which is preliminary data.</text>
</comment>
<evidence type="ECO:0008006" key="5">
    <source>
        <dbReference type="Google" id="ProtNLM"/>
    </source>
</evidence>
<evidence type="ECO:0000256" key="1">
    <source>
        <dbReference type="SAM" id="MobiDB-lite"/>
    </source>
</evidence>
<evidence type="ECO:0000313" key="3">
    <source>
        <dbReference type="EMBL" id="KAK4442182.1"/>
    </source>
</evidence>
<feature type="transmembrane region" description="Helical" evidence="2">
    <location>
        <begin position="307"/>
        <end position="332"/>
    </location>
</feature>
<dbReference type="EMBL" id="MU866028">
    <property type="protein sequence ID" value="KAK4442182.1"/>
    <property type="molecule type" value="Genomic_DNA"/>
</dbReference>